<evidence type="ECO:0000259" key="1">
    <source>
        <dbReference type="Pfam" id="PF13640"/>
    </source>
</evidence>
<feature type="domain" description="Prolyl 4-hydroxylase alpha subunit Fe(2+) 2OG dioxygenase" evidence="1">
    <location>
        <begin position="100"/>
        <end position="186"/>
    </location>
</feature>
<dbReference type="EMBL" id="JPMI01000232">
    <property type="protein sequence ID" value="KFA89828.1"/>
    <property type="molecule type" value="Genomic_DNA"/>
</dbReference>
<name>A0A084SMZ3_9BACT</name>
<proteinExistence type="predicted"/>
<dbReference type="Proteomes" id="UP000028547">
    <property type="component" value="Unassembled WGS sequence"/>
</dbReference>
<dbReference type="InterPro" id="IPR044862">
    <property type="entry name" value="Pro_4_hyd_alph_FE2OG_OXY"/>
</dbReference>
<evidence type="ECO:0000313" key="3">
    <source>
        <dbReference type="Proteomes" id="UP000028547"/>
    </source>
</evidence>
<comment type="caution">
    <text evidence="2">The sequence shown here is derived from an EMBL/GenBank/DDBJ whole genome shotgun (WGS) entry which is preliminary data.</text>
</comment>
<dbReference type="RefSeq" id="WP_043403846.1">
    <property type="nucleotide sequence ID" value="NZ_JPMI01000232.1"/>
</dbReference>
<sequence length="217" mass="24010">MRFQPPWGGAFRLQTYFHRKLDALPPSDIEAMRSVILGSSLLGETNLTSQFSGTYGFSVTFQREALSDVKDRFPTFAPFLDAALLPVCNAFLLNPLLIQNGRGVEAHLDKSMMYYGDTIGCPVAVSVLYIQVPEQLAGGELRLYHRGERVAALAPRPNSLVTFRGDMAHEVIAVESGAPELSAARISLVVEQYRLPEELLARVPRMELRTRAGTVMI</sequence>
<dbReference type="AlphaFoldDB" id="A0A084SMZ3"/>
<dbReference type="Pfam" id="PF13640">
    <property type="entry name" value="2OG-FeII_Oxy_3"/>
    <property type="match status" value="1"/>
</dbReference>
<reference evidence="2 3" key="1">
    <citation type="submission" date="2014-07" db="EMBL/GenBank/DDBJ databases">
        <title>Draft Genome Sequence of Gephyronic Acid Producer, Cystobacter violaceus Strain Cb vi76.</title>
        <authorList>
            <person name="Stevens D.C."/>
            <person name="Young J."/>
            <person name="Carmichael R."/>
            <person name="Tan J."/>
            <person name="Taylor R.E."/>
        </authorList>
    </citation>
    <scope>NUCLEOTIDE SEQUENCE [LARGE SCALE GENOMIC DNA]</scope>
    <source>
        <strain evidence="2 3">Cb vi76</strain>
    </source>
</reference>
<organism evidence="2 3">
    <name type="scientific">Archangium violaceum Cb vi76</name>
    <dbReference type="NCBI Taxonomy" id="1406225"/>
    <lineage>
        <taxon>Bacteria</taxon>
        <taxon>Pseudomonadati</taxon>
        <taxon>Myxococcota</taxon>
        <taxon>Myxococcia</taxon>
        <taxon>Myxococcales</taxon>
        <taxon>Cystobacterineae</taxon>
        <taxon>Archangiaceae</taxon>
        <taxon>Archangium</taxon>
    </lineage>
</organism>
<gene>
    <name evidence="2" type="ORF">Q664_32305</name>
</gene>
<accession>A0A084SMZ3</accession>
<evidence type="ECO:0000313" key="2">
    <source>
        <dbReference type="EMBL" id="KFA89828.1"/>
    </source>
</evidence>
<protein>
    <recommendedName>
        <fullName evidence="1">Prolyl 4-hydroxylase alpha subunit Fe(2+) 2OG dioxygenase domain-containing protein</fullName>
    </recommendedName>
</protein>
<dbReference type="Gene3D" id="2.60.120.620">
    <property type="entry name" value="q2cbj1_9rhob like domain"/>
    <property type="match status" value="1"/>
</dbReference>